<dbReference type="GO" id="GO:0009236">
    <property type="term" value="P:cobalamin biosynthetic process"/>
    <property type="evidence" value="ECO:0007669"/>
    <property type="project" value="UniProtKB-UniRule"/>
</dbReference>
<feature type="transmembrane region" description="Helical" evidence="19">
    <location>
        <begin position="108"/>
        <end position="129"/>
    </location>
</feature>
<evidence type="ECO:0000256" key="13">
    <source>
        <dbReference type="ARBA" id="ARBA00023136"/>
    </source>
</evidence>
<gene>
    <name evidence="19" type="primary">cobS</name>
    <name evidence="20" type="ORF">ATC1_11337</name>
</gene>
<evidence type="ECO:0000256" key="7">
    <source>
        <dbReference type="ARBA" id="ARBA00022475"/>
    </source>
</evidence>
<evidence type="ECO:0000256" key="1">
    <source>
        <dbReference type="ARBA" id="ARBA00001946"/>
    </source>
</evidence>
<keyword evidence="7 19" id="KW-1003">Cell membrane</keyword>
<evidence type="ECO:0000256" key="2">
    <source>
        <dbReference type="ARBA" id="ARBA00004651"/>
    </source>
</evidence>
<keyword evidence="13 19" id="KW-0472">Membrane</keyword>
<comment type="function">
    <text evidence="14 19">Joins adenosylcobinamide-GDP and alpha-ribazole to generate adenosylcobalamin (Ado-cobalamin). Also synthesizes adenosylcobalamin 5'-phosphate from adenosylcobinamide-GDP and alpha-ribazole 5'-phosphate.</text>
</comment>
<dbReference type="GO" id="GO:0051073">
    <property type="term" value="F:adenosylcobinamide-GDP ribazoletransferase activity"/>
    <property type="evidence" value="ECO:0007669"/>
    <property type="project" value="UniProtKB-UniRule"/>
</dbReference>
<evidence type="ECO:0000256" key="18">
    <source>
        <dbReference type="ARBA" id="ARBA00049504"/>
    </source>
</evidence>
<comment type="similarity">
    <text evidence="4 19">Belongs to the CobS family.</text>
</comment>
<name>A0A0K8PB79_9CHLR</name>
<dbReference type="EC" id="2.7.8.26" evidence="5 19"/>
<evidence type="ECO:0000256" key="3">
    <source>
        <dbReference type="ARBA" id="ARBA00004663"/>
    </source>
</evidence>
<dbReference type="InterPro" id="IPR003805">
    <property type="entry name" value="CobS"/>
</dbReference>
<dbReference type="EMBL" id="DF968179">
    <property type="protein sequence ID" value="GAP39405.1"/>
    <property type="molecule type" value="Genomic_DNA"/>
</dbReference>
<feature type="transmembrane region" description="Helical" evidence="19">
    <location>
        <begin position="34"/>
        <end position="52"/>
    </location>
</feature>
<keyword evidence="9 19" id="KW-0808">Transferase</keyword>
<dbReference type="GO" id="GO:0005886">
    <property type="term" value="C:plasma membrane"/>
    <property type="evidence" value="ECO:0007669"/>
    <property type="project" value="UniProtKB-SubCell"/>
</dbReference>
<accession>A0A0K8PB79</accession>
<keyword evidence="11 19" id="KW-0460">Magnesium</keyword>
<keyword evidence="8 19" id="KW-0169">Cobalamin biosynthesis</keyword>
<comment type="subcellular location">
    <subcellularLocation>
        <location evidence="2 19">Cell membrane</location>
        <topology evidence="2 19">Multi-pass membrane protein</topology>
    </subcellularLocation>
</comment>
<dbReference type="Proteomes" id="UP000053370">
    <property type="component" value="Unassembled WGS sequence"/>
</dbReference>
<evidence type="ECO:0000256" key="9">
    <source>
        <dbReference type="ARBA" id="ARBA00022679"/>
    </source>
</evidence>
<dbReference type="STRING" id="1678840.ATC1_11337"/>
<dbReference type="OrthoDB" id="9794626at2"/>
<dbReference type="NCBIfam" id="TIGR00317">
    <property type="entry name" value="cobS"/>
    <property type="match status" value="1"/>
</dbReference>
<evidence type="ECO:0000256" key="11">
    <source>
        <dbReference type="ARBA" id="ARBA00022842"/>
    </source>
</evidence>
<comment type="catalytic activity">
    <reaction evidence="17 19">
        <text>alpha-ribazole + adenosylcob(III)inamide-GDP = adenosylcob(III)alamin + GMP + H(+)</text>
        <dbReference type="Rhea" id="RHEA:16049"/>
        <dbReference type="ChEBI" id="CHEBI:10329"/>
        <dbReference type="ChEBI" id="CHEBI:15378"/>
        <dbReference type="ChEBI" id="CHEBI:18408"/>
        <dbReference type="ChEBI" id="CHEBI:58115"/>
        <dbReference type="ChEBI" id="CHEBI:60487"/>
        <dbReference type="EC" id="2.7.8.26"/>
    </reaction>
</comment>
<evidence type="ECO:0000256" key="17">
    <source>
        <dbReference type="ARBA" id="ARBA00048623"/>
    </source>
</evidence>
<evidence type="ECO:0000256" key="10">
    <source>
        <dbReference type="ARBA" id="ARBA00022692"/>
    </source>
</evidence>
<evidence type="ECO:0000256" key="12">
    <source>
        <dbReference type="ARBA" id="ARBA00022989"/>
    </source>
</evidence>
<comment type="catalytic activity">
    <reaction evidence="18 19">
        <text>alpha-ribazole 5'-phosphate + adenosylcob(III)inamide-GDP = adenosylcob(III)alamin 5'-phosphate + GMP + H(+)</text>
        <dbReference type="Rhea" id="RHEA:23560"/>
        <dbReference type="ChEBI" id="CHEBI:15378"/>
        <dbReference type="ChEBI" id="CHEBI:57918"/>
        <dbReference type="ChEBI" id="CHEBI:58115"/>
        <dbReference type="ChEBI" id="CHEBI:60487"/>
        <dbReference type="ChEBI" id="CHEBI:60493"/>
        <dbReference type="EC" id="2.7.8.26"/>
    </reaction>
</comment>
<dbReference type="PANTHER" id="PTHR34148:SF1">
    <property type="entry name" value="ADENOSYLCOBINAMIDE-GDP RIBAZOLETRANSFERASE"/>
    <property type="match status" value="1"/>
</dbReference>
<evidence type="ECO:0000256" key="14">
    <source>
        <dbReference type="ARBA" id="ARBA00025228"/>
    </source>
</evidence>
<evidence type="ECO:0000256" key="5">
    <source>
        <dbReference type="ARBA" id="ARBA00013200"/>
    </source>
</evidence>
<evidence type="ECO:0000256" key="19">
    <source>
        <dbReference type="HAMAP-Rule" id="MF_00719"/>
    </source>
</evidence>
<feature type="transmembrane region" description="Helical" evidence="19">
    <location>
        <begin position="174"/>
        <end position="203"/>
    </location>
</feature>
<dbReference type="AlphaFoldDB" id="A0A0K8PB79"/>
<dbReference type="Pfam" id="PF02654">
    <property type="entry name" value="CobS"/>
    <property type="match status" value="1"/>
</dbReference>
<comment type="pathway">
    <text evidence="3 19">Cofactor biosynthesis; adenosylcobalamin biosynthesis; adenosylcobalamin from cob(II)yrinate a,c-diamide: step 7/7.</text>
</comment>
<feature type="transmembrane region" description="Helical" evidence="19">
    <location>
        <begin position="135"/>
        <end position="153"/>
    </location>
</feature>
<evidence type="ECO:0000313" key="20">
    <source>
        <dbReference type="EMBL" id="GAP39405.1"/>
    </source>
</evidence>
<organism evidence="20">
    <name type="scientific">Flexilinea flocculi</name>
    <dbReference type="NCBI Taxonomy" id="1678840"/>
    <lineage>
        <taxon>Bacteria</taxon>
        <taxon>Bacillati</taxon>
        <taxon>Chloroflexota</taxon>
        <taxon>Anaerolineae</taxon>
        <taxon>Anaerolineales</taxon>
        <taxon>Anaerolineaceae</taxon>
        <taxon>Flexilinea</taxon>
    </lineage>
</organism>
<proteinExistence type="inferred from homology"/>
<evidence type="ECO:0000313" key="21">
    <source>
        <dbReference type="Proteomes" id="UP000053370"/>
    </source>
</evidence>
<keyword evidence="10 19" id="KW-0812">Transmembrane</keyword>
<dbReference type="RefSeq" id="WP_152024196.1">
    <property type="nucleotide sequence ID" value="NZ_DF968179.1"/>
</dbReference>
<reference evidence="20" key="1">
    <citation type="journal article" date="2015" name="Genome Announc.">
        <title>Draft Genome Sequence of Anaerolineae Strain TC1, a Novel Isolate from a Methanogenic Wastewater Treatment System.</title>
        <authorList>
            <person name="Matsuura N."/>
            <person name="Tourlousse D.M."/>
            <person name="Sun L."/>
            <person name="Toyonaga M."/>
            <person name="Kuroda K."/>
            <person name="Ohashi A."/>
            <person name="Cruz R."/>
            <person name="Yamaguchi T."/>
            <person name="Sekiguchi Y."/>
        </authorList>
    </citation>
    <scope>NUCLEOTIDE SEQUENCE [LARGE SCALE GENOMIC DNA]</scope>
    <source>
        <strain evidence="20">TC1</strain>
    </source>
</reference>
<evidence type="ECO:0000256" key="16">
    <source>
        <dbReference type="ARBA" id="ARBA00032853"/>
    </source>
</evidence>
<dbReference type="UniPathway" id="UPA00148">
    <property type="reaction ID" value="UER00238"/>
</dbReference>
<dbReference type="PANTHER" id="PTHR34148">
    <property type="entry name" value="ADENOSYLCOBINAMIDE-GDP RIBAZOLETRANSFERASE"/>
    <property type="match status" value="1"/>
</dbReference>
<keyword evidence="21" id="KW-1185">Reference proteome</keyword>
<keyword evidence="12 19" id="KW-1133">Transmembrane helix</keyword>
<dbReference type="HAMAP" id="MF_00719">
    <property type="entry name" value="CobS"/>
    <property type="match status" value="1"/>
</dbReference>
<comment type="cofactor">
    <cofactor evidence="1 19">
        <name>Mg(2+)</name>
        <dbReference type="ChEBI" id="CHEBI:18420"/>
    </cofactor>
</comment>
<sequence length="248" mass="26369">MIFKQLFTALEFLTILPVPAANWSEEEFGRSSVWYPLAGAILGLAAASFFWLTRQFFPNSTAAVLTTIFWAVLTGGLHLDGFSDCCDGFFASVTAEKRLQIMKDPCHGTFAVLGLVLLICCKITCIADLSGENDFLLFPLIASLGRLSILAIIRLPLANPNGMAASLKKNVPPYALWAGAAAPLLLAVSLGWAGLVLILTASLTVFAVSRLALAKIHGINGDVLGMSVELTEMVVLLAASFLAGNLLP</sequence>
<evidence type="ECO:0000256" key="15">
    <source>
        <dbReference type="ARBA" id="ARBA00032605"/>
    </source>
</evidence>
<protein>
    <recommendedName>
        <fullName evidence="6 19">Adenosylcobinamide-GDP ribazoletransferase</fullName>
        <ecNumber evidence="5 19">2.7.8.26</ecNumber>
    </recommendedName>
    <alternativeName>
        <fullName evidence="16 19">Cobalamin synthase</fullName>
    </alternativeName>
    <alternativeName>
        <fullName evidence="15 19">Cobalamin-5'-phosphate synthase</fullName>
    </alternativeName>
</protein>
<dbReference type="GO" id="GO:0008818">
    <property type="term" value="F:cobalamin 5'-phosphate synthase activity"/>
    <property type="evidence" value="ECO:0007669"/>
    <property type="project" value="UniProtKB-UniRule"/>
</dbReference>
<evidence type="ECO:0000256" key="8">
    <source>
        <dbReference type="ARBA" id="ARBA00022573"/>
    </source>
</evidence>
<evidence type="ECO:0000256" key="6">
    <source>
        <dbReference type="ARBA" id="ARBA00015850"/>
    </source>
</evidence>
<evidence type="ECO:0000256" key="4">
    <source>
        <dbReference type="ARBA" id="ARBA00010561"/>
    </source>
</evidence>